<keyword evidence="1" id="KW-0547">Nucleotide-binding</keyword>
<dbReference type="AlphaFoldDB" id="A0A8J7SW13"/>
<dbReference type="InterPro" id="IPR002586">
    <property type="entry name" value="CobQ/CobB/MinD/ParA_Nub-bd_dom"/>
</dbReference>
<dbReference type="EMBL" id="JAESVP010000014">
    <property type="protein sequence ID" value="MBL4930092.1"/>
    <property type="molecule type" value="Genomic_DNA"/>
</dbReference>
<dbReference type="CDD" id="cd05387">
    <property type="entry name" value="BY-kinase"/>
    <property type="match status" value="1"/>
</dbReference>
<keyword evidence="5" id="KW-0418">Kinase</keyword>
<organism evidence="5 6">
    <name type="scientific">Fuscibacter oryzae</name>
    <dbReference type="NCBI Taxonomy" id="2803939"/>
    <lineage>
        <taxon>Bacteria</taxon>
        <taxon>Pseudomonadati</taxon>
        <taxon>Pseudomonadota</taxon>
        <taxon>Alphaproteobacteria</taxon>
        <taxon>Rhodobacterales</taxon>
        <taxon>Paracoccaceae</taxon>
        <taxon>Fuscibacter</taxon>
    </lineage>
</organism>
<dbReference type="InterPro" id="IPR005702">
    <property type="entry name" value="Wzc-like_C"/>
</dbReference>
<evidence type="ECO:0000256" key="3">
    <source>
        <dbReference type="SAM" id="MobiDB-lite"/>
    </source>
</evidence>
<keyword evidence="5" id="KW-0808">Transferase</keyword>
<dbReference type="RefSeq" id="WP_202662661.1">
    <property type="nucleotide sequence ID" value="NZ_JAESVP010000014.1"/>
</dbReference>
<gene>
    <name evidence="5" type="ORF">JI744_18490</name>
</gene>
<sequence>MERLQAAIEKARAQREGAALTPQAATAPAATAPSAPISVETSDLWHSLRPLDMEGLRRQSRQLVTLQPGAPSAPFDILRTRITQQAQANGWKRIAITSPHSGCGKTMTTANLAFSFGRHAEQRTLVIDFDMRRGTLAKTLGQTPAHNMGDVLEGRVSFADHALRHGDNVAFGLNGSSVKNPSELLQSTLTRDALTAIEAAWQPDLVLFDVPPLRATDDSIGFLRQVDAAIIIVAAEETPMNQIDVAERQVAELTNVMGIVLNKCRIMDGDYGYESYDA</sequence>
<reference evidence="5" key="1">
    <citation type="submission" date="2021-01" db="EMBL/GenBank/DDBJ databases">
        <title>Genome seq and assembly of Tabrizicola sp. KVB23.</title>
        <authorList>
            <person name="Chhetri G."/>
        </authorList>
    </citation>
    <scope>NUCLEOTIDE SEQUENCE</scope>
    <source>
        <strain evidence="5">KVB23</strain>
    </source>
</reference>
<evidence type="ECO:0000313" key="5">
    <source>
        <dbReference type="EMBL" id="MBL4930092.1"/>
    </source>
</evidence>
<proteinExistence type="predicted"/>
<evidence type="ECO:0000256" key="2">
    <source>
        <dbReference type="ARBA" id="ARBA00022840"/>
    </source>
</evidence>
<dbReference type="PANTHER" id="PTHR32309">
    <property type="entry name" value="TYROSINE-PROTEIN KINASE"/>
    <property type="match status" value="1"/>
</dbReference>
<feature type="compositionally biased region" description="Low complexity" evidence="3">
    <location>
        <begin position="18"/>
        <end position="35"/>
    </location>
</feature>
<evidence type="ECO:0000256" key="1">
    <source>
        <dbReference type="ARBA" id="ARBA00022741"/>
    </source>
</evidence>
<keyword evidence="6" id="KW-1185">Reference proteome</keyword>
<dbReference type="InterPro" id="IPR050445">
    <property type="entry name" value="Bact_polysacc_biosynth/exp"/>
</dbReference>
<evidence type="ECO:0000259" key="4">
    <source>
        <dbReference type="Pfam" id="PF01656"/>
    </source>
</evidence>
<name>A0A8J7SW13_9RHOB</name>
<dbReference type="SUPFAM" id="SSF52540">
    <property type="entry name" value="P-loop containing nucleoside triphosphate hydrolases"/>
    <property type="match status" value="1"/>
</dbReference>
<feature type="compositionally biased region" description="Basic and acidic residues" evidence="3">
    <location>
        <begin position="1"/>
        <end position="15"/>
    </location>
</feature>
<keyword evidence="2" id="KW-0067">ATP-binding</keyword>
<accession>A0A8J7SW13</accession>
<dbReference type="Pfam" id="PF01656">
    <property type="entry name" value="CbiA"/>
    <property type="match status" value="1"/>
</dbReference>
<dbReference type="GO" id="GO:0016301">
    <property type="term" value="F:kinase activity"/>
    <property type="evidence" value="ECO:0007669"/>
    <property type="project" value="UniProtKB-KW"/>
</dbReference>
<evidence type="ECO:0000313" key="6">
    <source>
        <dbReference type="Proteomes" id="UP000619033"/>
    </source>
</evidence>
<protein>
    <submittedName>
        <fullName evidence="5">CpsD/CapB family tyrosine-protein kinase</fullName>
    </submittedName>
</protein>
<dbReference type="PANTHER" id="PTHR32309:SF31">
    <property type="entry name" value="CAPSULAR EXOPOLYSACCHARIDE FAMILY"/>
    <property type="match status" value="1"/>
</dbReference>
<feature type="region of interest" description="Disordered" evidence="3">
    <location>
        <begin position="1"/>
        <end position="35"/>
    </location>
</feature>
<dbReference type="Proteomes" id="UP000619033">
    <property type="component" value="Unassembled WGS sequence"/>
</dbReference>
<feature type="domain" description="CobQ/CobB/MinD/ParA nucleotide binding" evidence="4">
    <location>
        <begin position="94"/>
        <end position="265"/>
    </location>
</feature>
<dbReference type="InterPro" id="IPR027417">
    <property type="entry name" value="P-loop_NTPase"/>
</dbReference>
<dbReference type="Gene3D" id="3.40.50.300">
    <property type="entry name" value="P-loop containing nucleotide triphosphate hydrolases"/>
    <property type="match status" value="1"/>
</dbReference>
<comment type="caution">
    <text evidence="5">The sequence shown here is derived from an EMBL/GenBank/DDBJ whole genome shotgun (WGS) entry which is preliminary data.</text>
</comment>